<dbReference type="EMBL" id="CP008884">
    <property type="protein sequence ID" value="AIF49204.1"/>
    <property type="molecule type" value="Genomic_DNA"/>
</dbReference>
<reference evidence="6 7" key="1">
    <citation type="submission" date="2014-07" db="EMBL/GenBank/DDBJ databases">
        <title>Complete Genome Sequence of Dyella japonica Strain A8 Isolated from Malaysian Tropical Soil.</title>
        <authorList>
            <person name="Hui R.K.H."/>
            <person name="Chen J.-W."/>
            <person name="Chan K.-G."/>
            <person name="Leung F.C.C."/>
        </authorList>
    </citation>
    <scope>NUCLEOTIDE SEQUENCE [LARGE SCALE GENOMIC DNA]</scope>
    <source>
        <strain evidence="6 7">A8</strain>
    </source>
</reference>
<name>A0A075K4W9_9GAMM</name>
<accession>A0A075K4W9</accession>
<dbReference type="PATRIC" id="fig|1217721.7.peg.3916"/>
<evidence type="ECO:0000256" key="2">
    <source>
        <dbReference type="ARBA" id="ARBA00022490"/>
    </source>
</evidence>
<evidence type="ECO:0000256" key="5">
    <source>
        <dbReference type="ARBA" id="ARBA00093797"/>
    </source>
</evidence>
<dbReference type="Gene3D" id="1.20.58.380">
    <property type="entry name" value="Flagellar protein flit"/>
    <property type="match status" value="1"/>
</dbReference>
<protein>
    <recommendedName>
        <fullName evidence="5">Flagellar protein FliT</fullName>
    </recommendedName>
</protein>
<comment type="subcellular location">
    <subcellularLocation>
        <location evidence="1">Cytoplasm</location>
        <location evidence="1">Cytosol</location>
    </subcellularLocation>
</comment>
<dbReference type="GO" id="GO:0044781">
    <property type="term" value="P:bacterial-type flagellum organization"/>
    <property type="evidence" value="ECO:0007669"/>
    <property type="project" value="UniProtKB-KW"/>
</dbReference>
<evidence type="ECO:0000256" key="3">
    <source>
        <dbReference type="ARBA" id="ARBA00022795"/>
    </source>
</evidence>
<keyword evidence="2" id="KW-0963">Cytoplasm</keyword>
<keyword evidence="7" id="KW-1185">Reference proteome</keyword>
<keyword evidence="3" id="KW-1005">Bacterial flagellum biogenesis</keyword>
<proteinExistence type="predicted"/>
<dbReference type="KEGG" id="dja:HY57_19110"/>
<dbReference type="AlphaFoldDB" id="A0A075K4W9"/>
<dbReference type="HOGENOM" id="CLU_2395042_0_0_6"/>
<evidence type="ECO:0000256" key="1">
    <source>
        <dbReference type="ARBA" id="ARBA00004514"/>
    </source>
</evidence>
<evidence type="ECO:0000313" key="6">
    <source>
        <dbReference type="EMBL" id="AIF49204.1"/>
    </source>
</evidence>
<sequence length="97" mass="10480">MAESMHAALLALSERMLAAAHAGDWDAVALLEAERGQGITSLSIAEPGVLALFRTLLAHTEEVRELARCQRERLGADLGEHQHRHRALSAYLVAGAE</sequence>
<dbReference type="RefSeq" id="WP_019464386.1">
    <property type="nucleotide sequence ID" value="NZ_ALOY01000123.1"/>
</dbReference>
<organism evidence="6 7">
    <name type="scientific">Dyella japonica A8</name>
    <dbReference type="NCBI Taxonomy" id="1217721"/>
    <lineage>
        <taxon>Bacteria</taxon>
        <taxon>Pseudomonadati</taxon>
        <taxon>Pseudomonadota</taxon>
        <taxon>Gammaproteobacteria</taxon>
        <taxon>Lysobacterales</taxon>
        <taxon>Rhodanobacteraceae</taxon>
        <taxon>Dyella</taxon>
    </lineage>
</organism>
<dbReference type="STRING" id="1217721.HY57_19110"/>
<evidence type="ECO:0000256" key="4">
    <source>
        <dbReference type="ARBA" id="ARBA00023186"/>
    </source>
</evidence>
<dbReference type="OrthoDB" id="5958148at2"/>
<keyword evidence="4" id="KW-0143">Chaperone</keyword>
<gene>
    <name evidence="6" type="ORF">HY57_19110</name>
</gene>
<dbReference type="Proteomes" id="UP000027987">
    <property type="component" value="Chromosome"/>
</dbReference>
<dbReference type="Pfam" id="PF05400">
    <property type="entry name" value="FliT"/>
    <property type="match status" value="1"/>
</dbReference>
<evidence type="ECO:0000313" key="7">
    <source>
        <dbReference type="Proteomes" id="UP000027987"/>
    </source>
</evidence>
<dbReference type="InterPro" id="IPR008622">
    <property type="entry name" value="FliT"/>
</dbReference>